<keyword evidence="3" id="KW-1185">Reference proteome</keyword>
<evidence type="ECO:0000256" key="1">
    <source>
        <dbReference type="SAM" id="MobiDB-lite"/>
    </source>
</evidence>
<evidence type="ECO:0000313" key="2">
    <source>
        <dbReference type="EMBL" id="KAG1362168.1"/>
    </source>
</evidence>
<name>A0A8K0N835_COCNU</name>
<protein>
    <submittedName>
        <fullName evidence="2">Uncharacterized protein</fullName>
    </submittedName>
</protein>
<reference evidence="2" key="2">
    <citation type="submission" date="2019-07" db="EMBL/GenBank/DDBJ databases">
        <authorList>
            <person name="Yang Y."/>
            <person name="Bocs S."/>
            <person name="Baudouin L."/>
        </authorList>
    </citation>
    <scope>NUCLEOTIDE SEQUENCE</scope>
    <source>
        <tissue evidence="2">Spear leaf of Hainan Tall coconut</tissue>
    </source>
</reference>
<proteinExistence type="predicted"/>
<feature type="region of interest" description="Disordered" evidence="1">
    <location>
        <begin position="71"/>
        <end position="101"/>
    </location>
</feature>
<organism evidence="2 3">
    <name type="scientific">Cocos nucifera</name>
    <name type="common">Coconut palm</name>
    <dbReference type="NCBI Taxonomy" id="13894"/>
    <lineage>
        <taxon>Eukaryota</taxon>
        <taxon>Viridiplantae</taxon>
        <taxon>Streptophyta</taxon>
        <taxon>Embryophyta</taxon>
        <taxon>Tracheophyta</taxon>
        <taxon>Spermatophyta</taxon>
        <taxon>Magnoliopsida</taxon>
        <taxon>Liliopsida</taxon>
        <taxon>Arecaceae</taxon>
        <taxon>Arecoideae</taxon>
        <taxon>Cocoseae</taxon>
        <taxon>Attaleinae</taxon>
        <taxon>Cocos</taxon>
    </lineage>
</organism>
<reference evidence="2" key="1">
    <citation type="journal article" date="2017" name="Gigascience">
        <title>The genome draft of coconut (Cocos nucifera).</title>
        <authorList>
            <person name="Xiao Y."/>
            <person name="Xu P."/>
            <person name="Fan H."/>
            <person name="Baudouin L."/>
            <person name="Xia W."/>
            <person name="Bocs S."/>
            <person name="Xu J."/>
            <person name="Li Q."/>
            <person name="Guo A."/>
            <person name="Zhou L."/>
            <person name="Li J."/>
            <person name="Wu Y."/>
            <person name="Ma Z."/>
            <person name="Armero A."/>
            <person name="Issali A.E."/>
            <person name="Liu N."/>
            <person name="Peng M."/>
            <person name="Yang Y."/>
        </authorList>
    </citation>
    <scope>NUCLEOTIDE SEQUENCE</scope>
    <source>
        <tissue evidence="2">Spear leaf of Hainan Tall coconut</tissue>
    </source>
</reference>
<dbReference type="EMBL" id="CM017881">
    <property type="protein sequence ID" value="KAG1362168.1"/>
    <property type="molecule type" value="Genomic_DNA"/>
</dbReference>
<gene>
    <name evidence="2" type="ORF">COCNU_10G003870</name>
</gene>
<dbReference type="Proteomes" id="UP000797356">
    <property type="component" value="Chromosome 10"/>
</dbReference>
<dbReference type="AlphaFoldDB" id="A0A8K0N835"/>
<accession>A0A8K0N835</accession>
<comment type="caution">
    <text evidence="2">The sequence shown here is derived from an EMBL/GenBank/DDBJ whole genome shotgun (WGS) entry which is preliminary data.</text>
</comment>
<evidence type="ECO:0000313" key="3">
    <source>
        <dbReference type="Proteomes" id="UP000797356"/>
    </source>
</evidence>
<sequence length="178" mass="18408">MDALVPCAAVPSDDLGDQSGFVRKRARVGEGGWVCASQGSAAAPTAGRAGKSTLVTLDTCGGDDVGFTNTTATATNSASPETENTSFGGGGGGRGRLLASDDRDSLDGLCADDEKARKGSAGRASISARRSRAAAIHNQSERVMNIIEINFSQAAEIESLWVCLDDLYPTMIDKLTSY</sequence>